<organism evidence="2 3">
    <name type="scientific">Psylliodes chrysocephalus</name>
    <dbReference type="NCBI Taxonomy" id="3402493"/>
    <lineage>
        <taxon>Eukaryota</taxon>
        <taxon>Metazoa</taxon>
        <taxon>Ecdysozoa</taxon>
        <taxon>Arthropoda</taxon>
        <taxon>Hexapoda</taxon>
        <taxon>Insecta</taxon>
        <taxon>Pterygota</taxon>
        <taxon>Neoptera</taxon>
        <taxon>Endopterygota</taxon>
        <taxon>Coleoptera</taxon>
        <taxon>Polyphaga</taxon>
        <taxon>Cucujiformia</taxon>
        <taxon>Chrysomeloidea</taxon>
        <taxon>Chrysomelidae</taxon>
        <taxon>Galerucinae</taxon>
        <taxon>Alticini</taxon>
        <taxon>Psylliodes</taxon>
    </lineage>
</organism>
<evidence type="ECO:0000313" key="2">
    <source>
        <dbReference type="EMBL" id="CAH1115662.1"/>
    </source>
</evidence>
<accession>A0A9P0DFY9</accession>
<sequence length="290" mass="34131">MLPRIDTFKQVFFTQRIIAFNESFVRVGKNQKSACPAAVIWHEALAGRKKEEICSVFHKYLLSQRDVLTIKIWLDNCAAQNKNWTLFSFIAHIINSSEIAANNIEIYYFEPGHTFMSADSFNHQVEQSLNSYDSASKTGGGGKVYDFSDFQGAIQQVKMKNVNVLTMNLTDFKEWKDNSSLQKIKKYSPKPYLSDIVKLKFERGSFSMWYSYEYDSPYKEQNFVTAKYLKNIDEPKSRLICRGIKKLCPLMPENQRRFWEELPNVFFRYNKIVLKLDRLFLFLNYLYSKF</sequence>
<dbReference type="Proteomes" id="UP001153636">
    <property type="component" value="Chromosome 9"/>
</dbReference>
<evidence type="ECO:0000259" key="1">
    <source>
        <dbReference type="Pfam" id="PF25273"/>
    </source>
</evidence>
<gene>
    <name evidence="2" type="ORF">PSYICH_LOCUS15001</name>
</gene>
<dbReference type="AlphaFoldDB" id="A0A9P0DFY9"/>
<evidence type="ECO:0000313" key="3">
    <source>
        <dbReference type="Proteomes" id="UP001153636"/>
    </source>
</evidence>
<protein>
    <recommendedName>
        <fullName evidence="1">DUF7869 domain-containing protein</fullName>
    </recommendedName>
</protein>
<name>A0A9P0DFY9_9CUCU</name>
<feature type="domain" description="DUF7869" evidence="1">
    <location>
        <begin position="69"/>
        <end position="136"/>
    </location>
</feature>
<dbReference type="OrthoDB" id="7680351at2759"/>
<proteinExistence type="predicted"/>
<dbReference type="Pfam" id="PF25273">
    <property type="entry name" value="DUF7869"/>
    <property type="match status" value="1"/>
</dbReference>
<dbReference type="EMBL" id="OV651821">
    <property type="protein sequence ID" value="CAH1115662.1"/>
    <property type="molecule type" value="Genomic_DNA"/>
</dbReference>
<dbReference type="InterPro" id="IPR057191">
    <property type="entry name" value="DUF7869"/>
</dbReference>
<reference evidence="2" key="1">
    <citation type="submission" date="2022-01" db="EMBL/GenBank/DDBJ databases">
        <authorList>
            <person name="King R."/>
        </authorList>
    </citation>
    <scope>NUCLEOTIDE SEQUENCE</scope>
</reference>
<keyword evidence="3" id="KW-1185">Reference proteome</keyword>